<dbReference type="PROSITE" id="PS50088">
    <property type="entry name" value="ANK_REPEAT"/>
    <property type="match status" value="1"/>
</dbReference>
<evidence type="ECO:0000313" key="2">
    <source>
        <dbReference type="EMBL" id="KAF2655869.1"/>
    </source>
</evidence>
<dbReference type="AlphaFoldDB" id="A0A6A6T789"/>
<organism evidence="2 3">
    <name type="scientific">Lophiostoma macrostomum CBS 122681</name>
    <dbReference type="NCBI Taxonomy" id="1314788"/>
    <lineage>
        <taxon>Eukaryota</taxon>
        <taxon>Fungi</taxon>
        <taxon>Dikarya</taxon>
        <taxon>Ascomycota</taxon>
        <taxon>Pezizomycotina</taxon>
        <taxon>Dothideomycetes</taxon>
        <taxon>Pleosporomycetidae</taxon>
        <taxon>Pleosporales</taxon>
        <taxon>Lophiostomataceae</taxon>
        <taxon>Lophiostoma</taxon>
    </lineage>
</organism>
<proteinExistence type="predicted"/>
<accession>A0A6A6T789</accession>
<keyword evidence="1" id="KW-0040">ANK repeat</keyword>
<evidence type="ECO:0000313" key="3">
    <source>
        <dbReference type="Proteomes" id="UP000799324"/>
    </source>
</evidence>
<sequence length="167" mass="18754">MSRAAASNSDYTCVDFLLRNVGGTYNATSLLVHLLLTHHHEDYCKRISFCRVQAVLEAGADVDGGDYIATPLQIATRRMDIDTIRWLLQAGADPNRTGRTRPLHLTPRHDWYTYEQLSGLSPLWLHRTTRVGRSPHEQHAVVDACFVQYGGKEISDASRDTRKSSSS</sequence>
<gene>
    <name evidence="2" type="ORF">K491DRAFT_692507</name>
</gene>
<keyword evidence="3" id="KW-1185">Reference proteome</keyword>
<dbReference type="PROSITE" id="PS50297">
    <property type="entry name" value="ANK_REP_REGION"/>
    <property type="match status" value="1"/>
</dbReference>
<dbReference type="InterPro" id="IPR036770">
    <property type="entry name" value="Ankyrin_rpt-contain_sf"/>
</dbReference>
<dbReference type="InterPro" id="IPR002110">
    <property type="entry name" value="Ankyrin_rpt"/>
</dbReference>
<reference evidence="2" key="1">
    <citation type="journal article" date="2020" name="Stud. Mycol.">
        <title>101 Dothideomycetes genomes: a test case for predicting lifestyles and emergence of pathogens.</title>
        <authorList>
            <person name="Haridas S."/>
            <person name="Albert R."/>
            <person name="Binder M."/>
            <person name="Bloem J."/>
            <person name="Labutti K."/>
            <person name="Salamov A."/>
            <person name="Andreopoulos B."/>
            <person name="Baker S."/>
            <person name="Barry K."/>
            <person name="Bills G."/>
            <person name="Bluhm B."/>
            <person name="Cannon C."/>
            <person name="Castanera R."/>
            <person name="Culley D."/>
            <person name="Daum C."/>
            <person name="Ezra D."/>
            <person name="Gonzalez J."/>
            <person name="Henrissat B."/>
            <person name="Kuo A."/>
            <person name="Liang C."/>
            <person name="Lipzen A."/>
            <person name="Lutzoni F."/>
            <person name="Magnuson J."/>
            <person name="Mondo S."/>
            <person name="Nolan M."/>
            <person name="Ohm R."/>
            <person name="Pangilinan J."/>
            <person name="Park H.-J."/>
            <person name="Ramirez L."/>
            <person name="Alfaro M."/>
            <person name="Sun H."/>
            <person name="Tritt A."/>
            <person name="Yoshinaga Y."/>
            <person name="Zwiers L.-H."/>
            <person name="Turgeon B."/>
            <person name="Goodwin S."/>
            <person name="Spatafora J."/>
            <person name="Crous P."/>
            <person name="Grigoriev I."/>
        </authorList>
    </citation>
    <scope>NUCLEOTIDE SEQUENCE</scope>
    <source>
        <strain evidence="2">CBS 122681</strain>
    </source>
</reference>
<dbReference type="Pfam" id="PF00023">
    <property type="entry name" value="Ank"/>
    <property type="match status" value="1"/>
</dbReference>
<dbReference type="OrthoDB" id="539213at2759"/>
<dbReference type="SUPFAM" id="SSF48403">
    <property type="entry name" value="Ankyrin repeat"/>
    <property type="match status" value="1"/>
</dbReference>
<feature type="repeat" description="ANK" evidence="1">
    <location>
        <begin position="70"/>
        <end position="99"/>
    </location>
</feature>
<dbReference type="EMBL" id="MU004343">
    <property type="protein sequence ID" value="KAF2655869.1"/>
    <property type="molecule type" value="Genomic_DNA"/>
</dbReference>
<name>A0A6A6T789_9PLEO</name>
<dbReference type="Proteomes" id="UP000799324">
    <property type="component" value="Unassembled WGS sequence"/>
</dbReference>
<dbReference type="Gene3D" id="1.25.40.20">
    <property type="entry name" value="Ankyrin repeat-containing domain"/>
    <property type="match status" value="1"/>
</dbReference>
<protein>
    <submittedName>
        <fullName evidence="2">Uncharacterized protein</fullName>
    </submittedName>
</protein>
<evidence type="ECO:0000256" key="1">
    <source>
        <dbReference type="PROSITE-ProRule" id="PRU00023"/>
    </source>
</evidence>